<dbReference type="InterPro" id="IPR027417">
    <property type="entry name" value="P-loop_NTPase"/>
</dbReference>
<evidence type="ECO:0000256" key="1">
    <source>
        <dbReference type="ARBA" id="ARBA00001946"/>
    </source>
</evidence>
<dbReference type="NCBIfam" id="TIGR00174">
    <property type="entry name" value="miaA"/>
    <property type="match status" value="1"/>
</dbReference>
<evidence type="ECO:0000256" key="12">
    <source>
        <dbReference type="RuleBase" id="RU003784"/>
    </source>
</evidence>
<dbReference type="InterPro" id="IPR018022">
    <property type="entry name" value="IPT"/>
</dbReference>
<dbReference type="GO" id="GO:0005524">
    <property type="term" value="F:ATP binding"/>
    <property type="evidence" value="ECO:0007669"/>
    <property type="project" value="UniProtKB-UniRule"/>
</dbReference>
<dbReference type="PANTHER" id="PTHR11088:SF60">
    <property type="entry name" value="TRNA DIMETHYLALLYLTRANSFERASE"/>
    <property type="match status" value="1"/>
</dbReference>
<comment type="function">
    <text evidence="2 10 12">Catalyzes the transfer of a dimethylallyl group onto the adenine at position 37 in tRNAs that read codons beginning with uridine, leading to the formation of N6-(dimethylallyl)adenosine (i(6)A).</text>
</comment>
<proteinExistence type="inferred from homology"/>
<evidence type="ECO:0000256" key="7">
    <source>
        <dbReference type="ARBA" id="ARBA00022840"/>
    </source>
</evidence>
<feature type="binding site" evidence="10">
    <location>
        <begin position="9"/>
        <end position="14"/>
    </location>
    <ligand>
        <name>substrate</name>
    </ligand>
</feature>
<comment type="catalytic activity">
    <reaction evidence="9 10 11">
        <text>adenosine(37) in tRNA + dimethylallyl diphosphate = N(6)-dimethylallyladenosine(37) in tRNA + diphosphate</text>
        <dbReference type="Rhea" id="RHEA:26482"/>
        <dbReference type="Rhea" id="RHEA-COMP:10162"/>
        <dbReference type="Rhea" id="RHEA-COMP:10375"/>
        <dbReference type="ChEBI" id="CHEBI:33019"/>
        <dbReference type="ChEBI" id="CHEBI:57623"/>
        <dbReference type="ChEBI" id="CHEBI:74411"/>
        <dbReference type="ChEBI" id="CHEBI:74415"/>
        <dbReference type="EC" id="2.5.1.75"/>
    </reaction>
</comment>
<comment type="cofactor">
    <cofactor evidence="1 10">
        <name>Mg(2+)</name>
        <dbReference type="ChEBI" id="CHEBI:18420"/>
    </cofactor>
</comment>
<evidence type="ECO:0000313" key="14">
    <source>
        <dbReference type="EMBL" id="RZS57657.1"/>
    </source>
</evidence>
<feature type="site" description="Interaction with substrate tRNA" evidence="10">
    <location>
        <position position="124"/>
    </location>
</feature>
<keyword evidence="4 10" id="KW-0808">Transferase</keyword>
<comment type="caution">
    <text evidence="14">The sequence shown here is derived from an EMBL/GenBank/DDBJ whole genome shotgun (WGS) entry which is preliminary data.</text>
</comment>
<evidence type="ECO:0000256" key="3">
    <source>
        <dbReference type="ARBA" id="ARBA00005842"/>
    </source>
</evidence>
<keyword evidence="7 10" id="KW-0067">ATP-binding</keyword>
<reference evidence="14 15" key="1">
    <citation type="journal article" date="2015" name="Stand. Genomic Sci.">
        <title>Genomic Encyclopedia of Bacterial and Archaeal Type Strains, Phase III: the genomes of soil and plant-associated and newly described type strains.</title>
        <authorList>
            <person name="Whitman W.B."/>
            <person name="Woyke T."/>
            <person name="Klenk H.P."/>
            <person name="Zhou Y."/>
            <person name="Lilburn T.G."/>
            <person name="Beck B.J."/>
            <person name="De Vos P."/>
            <person name="Vandamme P."/>
            <person name="Eisen J.A."/>
            <person name="Garrity G."/>
            <person name="Hugenholtz P."/>
            <person name="Kyrpides N.C."/>
        </authorList>
    </citation>
    <scope>NUCLEOTIDE SEQUENCE [LARGE SCALE GENOMIC DNA]</scope>
    <source>
        <strain evidence="14 15">CV2</strain>
    </source>
</reference>
<name>A0A4Q7LTT8_9MICO</name>
<accession>A0A4Q7LTT8</accession>
<dbReference type="EC" id="2.5.1.75" evidence="10"/>
<comment type="subunit">
    <text evidence="10">Monomer.</text>
</comment>
<evidence type="ECO:0000256" key="11">
    <source>
        <dbReference type="RuleBase" id="RU003783"/>
    </source>
</evidence>
<dbReference type="HAMAP" id="MF_00185">
    <property type="entry name" value="IPP_trans"/>
    <property type="match status" value="1"/>
</dbReference>
<protein>
    <recommendedName>
        <fullName evidence="10">tRNA dimethylallyltransferase</fullName>
        <ecNumber evidence="10">2.5.1.75</ecNumber>
    </recommendedName>
    <alternativeName>
        <fullName evidence="10">Dimethylallyl diphosphate:tRNA dimethylallyltransferase</fullName>
        <shortName evidence="10">DMAPP:tRNA dimethylallyltransferase</shortName>
        <shortName evidence="10">DMATase</shortName>
    </alternativeName>
    <alternativeName>
        <fullName evidence="10">Isopentenyl-diphosphate:tRNA isopentenyltransferase</fullName>
        <shortName evidence="10">IPP transferase</shortName>
        <shortName evidence="10">IPPT</shortName>
        <shortName evidence="10">IPTase</shortName>
    </alternativeName>
</protein>
<dbReference type="GO" id="GO:0052381">
    <property type="term" value="F:tRNA dimethylallyltransferase activity"/>
    <property type="evidence" value="ECO:0007669"/>
    <property type="project" value="UniProtKB-UniRule"/>
</dbReference>
<dbReference type="FunFam" id="1.10.20.140:FF:000001">
    <property type="entry name" value="tRNA dimethylallyltransferase"/>
    <property type="match status" value="1"/>
</dbReference>
<sequence length="311" mass="33320">MIVAIVGATGTGKTAASLDLADRLGRFGAAAEIVNADAMQLYRGMDIGTAKATVAERRGVPHHLIDVLDVTDEASVAAYQRDARASVEQIAARGAIPIVVGGSGLYVAALLTDFRFPGTDPEVRARYEERLVSEGLGALAAELQRRDPEAAAQLDLQNPRRVVRALEVAEITGEPIAPGLAARATPWRPYTQLGLSVERTTLVERLDRRVEGMWAAGLLDEVRELLPRGLERGPTASRAIGYAQAIDQLAGRATEGEAIAATASLTRRYARRQVSWFRRDAANEWVDALDGTARNAAIQAVAERCVASMAE</sequence>
<feature type="site" description="Interaction with substrate tRNA" evidence="10">
    <location>
        <position position="103"/>
    </location>
</feature>
<comment type="similarity">
    <text evidence="3 10 13">Belongs to the IPP transferase family.</text>
</comment>
<dbReference type="AlphaFoldDB" id="A0A4Q7LTT8"/>
<dbReference type="RefSeq" id="WP_130485195.1">
    <property type="nucleotide sequence ID" value="NZ_SGWW01000002.1"/>
</dbReference>
<evidence type="ECO:0000256" key="8">
    <source>
        <dbReference type="ARBA" id="ARBA00022842"/>
    </source>
</evidence>
<dbReference type="GO" id="GO:0006400">
    <property type="term" value="P:tRNA modification"/>
    <property type="evidence" value="ECO:0007669"/>
    <property type="project" value="TreeGrafter"/>
</dbReference>
<dbReference type="EMBL" id="SGWW01000002">
    <property type="protein sequence ID" value="RZS57657.1"/>
    <property type="molecule type" value="Genomic_DNA"/>
</dbReference>
<dbReference type="Gene3D" id="3.40.50.300">
    <property type="entry name" value="P-loop containing nucleotide triphosphate hydrolases"/>
    <property type="match status" value="1"/>
</dbReference>
<dbReference type="OrthoDB" id="9776390at2"/>
<evidence type="ECO:0000256" key="2">
    <source>
        <dbReference type="ARBA" id="ARBA00003213"/>
    </source>
</evidence>
<evidence type="ECO:0000256" key="5">
    <source>
        <dbReference type="ARBA" id="ARBA00022694"/>
    </source>
</evidence>
<feature type="binding site" evidence="10">
    <location>
        <begin position="7"/>
        <end position="14"/>
    </location>
    <ligand>
        <name>ATP</name>
        <dbReference type="ChEBI" id="CHEBI:30616"/>
    </ligand>
</feature>
<dbReference type="InterPro" id="IPR039657">
    <property type="entry name" value="Dimethylallyltransferase"/>
</dbReference>
<gene>
    <name evidence="10" type="primary">miaA</name>
    <name evidence="14" type="ORF">EV141_1371</name>
</gene>
<dbReference type="Pfam" id="PF01715">
    <property type="entry name" value="IPPT"/>
    <property type="match status" value="1"/>
</dbReference>
<keyword evidence="8 10" id="KW-0460">Magnesium</keyword>
<evidence type="ECO:0000256" key="9">
    <source>
        <dbReference type="ARBA" id="ARBA00049563"/>
    </source>
</evidence>
<dbReference type="Gene3D" id="1.10.20.140">
    <property type="match status" value="1"/>
</dbReference>
<keyword evidence="6 10" id="KW-0547">Nucleotide-binding</keyword>
<evidence type="ECO:0000256" key="13">
    <source>
        <dbReference type="RuleBase" id="RU003785"/>
    </source>
</evidence>
<dbReference type="Proteomes" id="UP000293519">
    <property type="component" value="Unassembled WGS sequence"/>
</dbReference>
<evidence type="ECO:0000256" key="10">
    <source>
        <dbReference type="HAMAP-Rule" id="MF_00185"/>
    </source>
</evidence>
<keyword evidence="15" id="KW-1185">Reference proteome</keyword>
<evidence type="ECO:0000256" key="6">
    <source>
        <dbReference type="ARBA" id="ARBA00022741"/>
    </source>
</evidence>
<organism evidence="14 15">
    <name type="scientific">Microcella putealis</name>
    <dbReference type="NCBI Taxonomy" id="337005"/>
    <lineage>
        <taxon>Bacteria</taxon>
        <taxon>Bacillati</taxon>
        <taxon>Actinomycetota</taxon>
        <taxon>Actinomycetes</taxon>
        <taxon>Micrococcales</taxon>
        <taxon>Microbacteriaceae</taxon>
        <taxon>Microcella</taxon>
    </lineage>
</organism>
<comment type="caution">
    <text evidence="10">Lacks conserved residue(s) required for the propagation of feature annotation.</text>
</comment>
<dbReference type="PANTHER" id="PTHR11088">
    <property type="entry name" value="TRNA DIMETHYLALLYLTRANSFERASE"/>
    <property type="match status" value="1"/>
</dbReference>
<keyword evidence="5 10" id="KW-0819">tRNA processing</keyword>
<dbReference type="SUPFAM" id="SSF52540">
    <property type="entry name" value="P-loop containing nucleoside triphosphate hydrolases"/>
    <property type="match status" value="1"/>
</dbReference>
<evidence type="ECO:0000256" key="4">
    <source>
        <dbReference type="ARBA" id="ARBA00022679"/>
    </source>
</evidence>
<evidence type="ECO:0000313" key="15">
    <source>
        <dbReference type="Proteomes" id="UP000293519"/>
    </source>
</evidence>